<dbReference type="Proteomes" id="UP000315226">
    <property type="component" value="Unassembled WGS sequence"/>
</dbReference>
<dbReference type="InterPro" id="IPR040843">
    <property type="entry name" value="RAMA"/>
</dbReference>
<organism evidence="2 3">
    <name type="scientific">Streptomyces gardneri</name>
    <dbReference type="NCBI Taxonomy" id="66892"/>
    <lineage>
        <taxon>Bacteria</taxon>
        <taxon>Bacillati</taxon>
        <taxon>Actinomycetota</taxon>
        <taxon>Actinomycetes</taxon>
        <taxon>Kitasatosporales</taxon>
        <taxon>Streptomycetaceae</taxon>
        <taxon>Streptomyces</taxon>
    </lineage>
</organism>
<proteinExistence type="predicted"/>
<evidence type="ECO:0000313" key="3">
    <source>
        <dbReference type="Proteomes" id="UP000315226"/>
    </source>
</evidence>
<reference evidence="2 3" key="1">
    <citation type="submission" date="2019-06" db="EMBL/GenBank/DDBJ databases">
        <title>Whole genome shotgun sequence of Streptomyces gardneri NBRC 12865.</title>
        <authorList>
            <person name="Hosoyama A."/>
            <person name="Uohara A."/>
            <person name="Ohji S."/>
            <person name="Ichikawa N."/>
        </authorList>
    </citation>
    <scope>NUCLEOTIDE SEQUENCE [LARGE SCALE GENOMIC DNA]</scope>
    <source>
        <strain evidence="2 3">NBRC 12865</strain>
    </source>
</reference>
<dbReference type="GO" id="GO:0006355">
    <property type="term" value="P:regulation of DNA-templated transcription"/>
    <property type="evidence" value="ECO:0007669"/>
    <property type="project" value="InterPro"/>
</dbReference>
<accession>A0A4Y3RW54</accession>
<keyword evidence="3" id="KW-1185">Reference proteome</keyword>
<evidence type="ECO:0000313" key="2">
    <source>
        <dbReference type="EMBL" id="GEB62161.1"/>
    </source>
</evidence>
<dbReference type="EMBL" id="BJMN01000081">
    <property type="protein sequence ID" value="GEB62161.1"/>
    <property type="molecule type" value="Genomic_DNA"/>
</dbReference>
<dbReference type="Pfam" id="PF18755">
    <property type="entry name" value="RAMA"/>
    <property type="match status" value="1"/>
</dbReference>
<gene>
    <name evidence="2" type="ORF">SGA01_77660</name>
</gene>
<dbReference type="InterPro" id="IPR013321">
    <property type="entry name" value="Arc_rbn_hlx_hlx"/>
</dbReference>
<comment type="caution">
    <text evidence="2">The sequence shown here is derived from an EMBL/GenBank/DDBJ whole genome shotgun (WGS) entry which is preliminary data.</text>
</comment>
<dbReference type="AlphaFoldDB" id="A0A4Y3RW54"/>
<evidence type="ECO:0000259" key="1">
    <source>
        <dbReference type="Pfam" id="PF18755"/>
    </source>
</evidence>
<name>A0A4Y3RW54_9ACTN</name>
<sequence length="146" mass="16258">MESVEREIMRKIEIDDEVFAYLQRHSEPLVDTPNDVLRRELLGDGKDAKGTSVERGLGGLMFIIEAGLAAPGDKLVHHQPRRHRTHEATISADGWVELPDGRAFAQPSPALKAQTGSDINGWGQYTHVPSGRKLQELREEARNAKN</sequence>
<feature type="domain" description="RAMA" evidence="1">
    <location>
        <begin position="63"/>
        <end position="144"/>
    </location>
</feature>
<protein>
    <recommendedName>
        <fullName evidence="1">RAMA domain-containing protein</fullName>
    </recommendedName>
</protein>
<dbReference type="Gene3D" id="1.10.1220.10">
    <property type="entry name" value="Met repressor-like"/>
    <property type="match status" value="1"/>
</dbReference>